<dbReference type="EMBL" id="JAIWYP010000006">
    <property type="protein sequence ID" value="KAH3813093.1"/>
    <property type="molecule type" value="Genomic_DNA"/>
</dbReference>
<proteinExistence type="predicted"/>
<feature type="region of interest" description="Disordered" evidence="1">
    <location>
        <begin position="25"/>
        <end position="59"/>
    </location>
</feature>
<evidence type="ECO:0000256" key="1">
    <source>
        <dbReference type="SAM" id="MobiDB-lite"/>
    </source>
</evidence>
<dbReference type="AlphaFoldDB" id="A0A9D4JLD0"/>
<evidence type="ECO:0000313" key="2">
    <source>
        <dbReference type="EMBL" id="KAH3813093.1"/>
    </source>
</evidence>
<dbReference type="Proteomes" id="UP000828390">
    <property type="component" value="Unassembled WGS sequence"/>
</dbReference>
<protein>
    <submittedName>
        <fullName evidence="2">Uncharacterized protein</fullName>
    </submittedName>
</protein>
<gene>
    <name evidence="2" type="ORF">DPMN_141543</name>
</gene>
<sequence>MCCCTISYEPLLLCKDFSTRSLTLTEESPDDTFNIESQPDSDDESDSDDTSSSDNFTEPWHGRYDITAWDETHYTPTGYSDNSIEPMSVSDDLTAGDETTILTERWQGRDLTALDETIRIMSSGFSSVTKENNELSRFELRRTWETRYVLSCTSILFSCLSYMRQCLSNFELVEFGMLNNSIFYEVNC</sequence>
<evidence type="ECO:0000313" key="3">
    <source>
        <dbReference type="Proteomes" id="UP000828390"/>
    </source>
</evidence>
<reference evidence="2" key="2">
    <citation type="submission" date="2020-11" db="EMBL/GenBank/DDBJ databases">
        <authorList>
            <person name="McCartney M.A."/>
            <person name="Auch B."/>
            <person name="Kono T."/>
            <person name="Mallez S."/>
            <person name="Becker A."/>
            <person name="Gohl D.M."/>
            <person name="Silverstein K.A.T."/>
            <person name="Koren S."/>
            <person name="Bechman K.B."/>
            <person name="Herman A."/>
            <person name="Abrahante J.E."/>
            <person name="Garbe J."/>
        </authorList>
    </citation>
    <scope>NUCLEOTIDE SEQUENCE</scope>
    <source>
        <strain evidence="2">Duluth1</strain>
        <tissue evidence="2">Whole animal</tissue>
    </source>
</reference>
<accession>A0A9D4JLD0</accession>
<keyword evidence="3" id="KW-1185">Reference proteome</keyword>
<reference evidence="2" key="1">
    <citation type="journal article" date="2019" name="bioRxiv">
        <title>The Genome of the Zebra Mussel, Dreissena polymorpha: A Resource for Invasive Species Research.</title>
        <authorList>
            <person name="McCartney M.A."/>
            <person name="Auch B."/>
            <person name="Kono T."/>
            <person name="Mallez S."/>
            <person name="Zhang Y."/>
            <person name="Obille A."/>
            <person name="Becker A."/>
            <person name="Abrahante J.E."/>
            <person name="Garbe J."/>
            <person name="Badalamenti J.P."/>
            <person name="Herman A."/>
            <person name="Mangelson H."/>
            <person name="Liachko I."/>
            <person name="Sullivan S."/>
            <person name="Sone E.D."/>
            <person name="Koren S."/>
            <person name="Silverstein K.A.T."/>
            <person name="Beckman K.B."/>
            <person name="Gohl D.M."/>
        </authorList>
    </citation>
    <scope>NUCLEOTIDE SEQUENCE</scope>
    <source>
        <strain evidence="2">Duluth1</strain>
        <tissue evidence="2">Whole animal</tissue>
    </source>
</reference>
<organism evidence="2 3">
    <name type="scientific">Dreissena polymorpha</name>
    <name type="common">Zebra mussel</name>
    <name type="synonym">Mytilus polymorpha</name>
    <dbReference type="NCBI Taxonomy" id="45954"/>
    <lineage>
        <taxon>Eukaryota</taxon>
        <taxon>Metazoa</taxon>
        <taxon>Spiralia</taxon>
        <taxon>Lophotrochozoa</taxon>
        <taxon>Mollusca</taxon>
        <taxon>Bivalvia</taxon>
        <taxon>Autobranchia</taxon>
        <taxon>Heteroconchia</taxon>
        <taxon>Euheterodonta</taxon>
        <taxon>Imparidentia</taxon>
        <taxon>Neoheterodontei</taxon>
        <taxon>Myida</taxon>
        <taxon>Dreissenoidea</taxon>
        <taxon>Dreissenidae</taxon>
        <taxon>Dreissena</taxon>
    </lineage>
</organism>
<name>A0A9D4JLD0_DREPO</name>
<comment type="caution">
    <text evidence="2">The sequence shown here is derived from an EMBL/GenBank/DDBJ whole genome shotgun (WGS) entry which is preliminary data.</text>
</comment>
<feature type="compositionally biased region" description="Acidic residues" evidence="1">
    <location>
        <begin position="39"/>
        <end position="51"/>
    </location>
</feature>